<dbReference type="PANTHER" id="PTHR42760">
    <property type="entry name" value="SHORT-CHAIN DEHYDROGENASES/REDUCTASES FAMILY MEMBER"/>
    <property type="match status" value="1"/>
</dbReference>
<proteinExistence type="inferred from homology"/>
<dbReference type="InterPro" id="IPR036291">
    <property type="entry name" value="NAD(P)-bd_dom_sf"/>
</dbReference>
<dbReference type="PANTHER" id="PTHR42760:SF133">
    <property type="entry name" value="3-OXOACYL-[ACYL-CARRIER-PROTEIN] REDUCTASE"/>
    <property type="match status" value="1"/>
</dbReference>
<evidence type="ECO:0000313" key="4">
    <source>
        <dbReference type="EMBL" id="CAB4674893.1"/>
    </source>
</evidence>
<reference evidence="4" key="1">
    <citation type="submission" date="2020-05" db="EMBL/GenBank/DDBJ databases">
        <authorList>
            <person name="Chiriac C."/>
            <person name="Salcher M."/>
            <person name="Ghai R."/>
            <person name="Kavagutti S V."/>
        </authorList>
    </citation>
    <scope>NUCLEOTIDE SEQUENCE</scope>
</reference>
<dbReference type="InterPro" id="IPR020904">
    <property type="entry name" value="Sc_DH/Rdtase_CS"/>
</dbReference>
<name>A0A6J6MR43_9ZZZZ</name>
<dbReference type="FunFam" id="3.40.50.720:FF:000084">
    <property type="entry name" value="Short-chain dehydrogenase reductase"/>
    <property type="match status" value="1"/>
</dbReference>
<dbReference type="CDD" id="cd05233">
    <property type="entry name" value="SDR_c"/>
    <property type="match status" value="1"/>
</dbReference>
<sequence>MSETQVLDPFAQFRLDGKVAIVTGASSGLGARFAKVLHSAGATVVMTARRLDRLEALAATLPGSLAVQCDVALASQREAMVQKVVDTFGTVDILVNNAGIGVVKGIEQETLEDFEEVLQVNTTAVWHLAKLCGEHMVKQKSGVVINVASILGLVGSTPIKQVNYVASKHAVIGITKELALQWARKGVRVNSLCPGWFLTEMTAGMESDAGAQALIKNNSPMPRMGEEHELDGALLFMASDASSFMTGQSISVDGGWTTR</sequence>
<dbReference type="Gene3D" id="3.40.50.720">
    <property type="entry name" value="NAD(P)-binding Rossmann-like Domain"/>
    <property type="match status" value="1"/>
</dbReference>
<gene>
    <name evidence="4" type="ORF">UFOPK2295_01041</name>
</gene>
<dbReference type="SUPFAM" id="SSF51735">
    <property type="entry name" value="NAD(P)-binding Rossmann-fold domains"/>
    <property type="match status" value="1"/>
</dbReference>
<comment type="similarity">
    <text evidence="1">Belongs to the short-chain dehydrogenases/reductases (SDR) family.</text>
</comment>
<organism evidence="4">
    <name type="scientific">freshwater metagenome</name>
    <dbReference type="NCBI Taxonomy" id="449393"/>
    <lineage>
        <taxon>unclassified sequences</taxon>
        <taxon>metagenomes</taxon>
        <taxon>ecological metagenomes</taxon>
    </lineage>
</organism>
<dbReference type="GO" id="GO:0016616">
    <property type="term" value="F:oxidoreductase activity, acting on the CH-OH group of donors, NAD or NADP as acceptor"/>
    <property type="evidence" value="ECO:0007669"/>
    <property type="project" value="TreeGrafter"/>
</dbReference>
<protein>
    <submittedName>
        <fullName evidence="4">Unannotated protein</fullName>
    </submittedName>
</protein>
<evidence type="ECO:0000256" key="1">
    <source>
        <dbReference type="ARBA" id="ARBA00006484"/>
    </source>
</evidence>
<dbReference type="InterPro" id="IPR002347">
    <property type="entry name" value="SDR_fam"/>
</dbReference>
<dbReference type="SMART" id="SM00822">
    <property type="entry name" value="PKS_KR"/>
    <property type="match status" value="1"/>
</dbReference>
<dbReference type="Pfam" id="PF13561">
    <property type="entry name" value="adh_short_C2"/>
    <property type="match status" value="1"/>
</dbReference>
<dbReference type="InterPro" id="IPR057326">
    <property type="entry name" value="KR_dom"/>
</dbReference>
<dbReference type="EMBL" id="CAEZWV010000020">
    <property type="protein sequence ID" value="CAB4674893.1"/>
    <property type="molecule type" value="Genomic_DNA"/>
</dbReference>
<keyword evidence="2" id="KW-0560">Oxidoreductase</keyword>
<dbReference type="PROSITE" id="PS00061">
    <property type="entry name" value="ADH_SHORT"/>
    <property type="match status" value="1"/>
</dbReference>
<evidence type="ECO:0000259" key="3">
    <source>
        <dbReference type="SMART" id="SM00822"/>
    </source>
</evidence>
<evidence type="ECO:0000256" key="2">
    <source>
        <dbReference type="ARBA" id="ARBA00023002"/>
    </source>
</evidence>
<dbReference type="PRINTS" id="PR00081">
    <property type="entry name" value="GDHRDH"/>
</dbReference>
<dbReference type="PRINTS" id="PR00080">
    <property type="entry name" value="SDRFAMILY"/>
</dbReference>
<accession>A0A6J6MR43</accession>
<feature type="domain" description="Ketoreductase" evidence="3">
    <location>
        <begin position="18"/>
        <end position="199"/>
    </location>
</feature>
<dbReference type="AlphaFoldDB" id="A0A6J6MR43"/>